<dbReference type="PANTHER" id="PTHR46618:SF1">
    <property type="entry name" value="ARMADILLO REPEAT-CONTAINING PROTEIN 3"/>
    <property type="match status" value="1"/>
</dbReference>
<dbReference type="SUPFAM" id="SSF48371">
    <property type="entry name" value="ARM repeat"/>
    <property type="match status" value="2"/>
</dbReference>
<evidence type="ECO:0000256" key="3">
    <source>
        <dbReference type="SAM" id="MobiDB-lite"/>
    </source>
</evidence>
<dbReference type="InterPro" id="IPR055164">
    <property type="entry name" value="EDR1/CTR1/ARMC3-like_pept-like"/>
</dbReference>
<dbReference type="PROSITE" id="PS50176">
    <property type="entry name" value="ARM_REPEAT"/>
    <property type="match status" value="1"/>
</dbReference>
<dbReference type="AlphaFoldDB" id="A0AAY5KWT1"/>
<evidence type="ECO:0000259" key="4">
    <source>
        <dbReference type="Pfam" id="PF14381"/>
    </source>
</evidence>
<protein>
    <recommendedName>
        <fullName evidence="4">EDR1/CTR1/ARMC3-like peptidase-like domain-containing protein</fullName>
    </recommendedName>
</protein>
<sequence length="863" mass="94609">MGKKVKKETEPLSKDVFDPLPIESKKAATVVLLLSSPEEEVLAKACEAIHKFAEKGDENRSSLLGLGAVEPLSRLISHEDRQVRRNAFMALGVMAANSDVKRLLKKLDVIPSIIGKLSPEEDVLVHEFATLCLASLSVNFSCKVQISEQEGLAPLLQLLSSPDPDVQKNSLECIFHLVQDLQSRVAVRDLNGVPVLLELLRSEFPIIQQLALRTLAMVTMDRGAQVTFKEEQGFDRLLEVLRNREFCDLHGEALRVFSNCLEDGDSLQPIREAGGLQTLLRFVSTPARSDVQTQAARLVCRVAQSSENCRRLLHEQDIEKSLLDLLSVEGDGVGVAACLAIAAVGLNLASKDAFRNLGGMSTGPTRAHTHACTPKHTDLTLPSYVPGGVRVLVQLLDSEGGEVRPAAAQALFTLTQGSQLNADAVCEAEGVESLVRQLCDLFPGAAAHAAAVLTNMAEQEVLRGCILSHGAMAALLEPLRSADVHTLVRATQLVSVLACDAVGRADLRNAGGLAPLVKLLRSNHKDVRRNACWAISVCANDELNAIEMCNLGALDLLQEINCSVNRRSTFSETAHQRLLNSNLSLKYSLTNTLAFNDITADGFYDPGQARAGQRVLTLEDLSKQPVHQRRPVIAINAKPHDTVSVDQSEERQQDSPAETHITSVLSSKGASRTPSRGKSKGWNEDEKRMEEDEGKPRLDVTLATGRPWLPYDAAFHALVNEATKNILPLLEEREQYSALARLVSEAMGGPVAEDRQHDFPWELHLGELRQELQSNVVPIGRIHKGTYYHRALLYKVLADRIGVSCSLVRGEYDRAWNEVLVCVGMPQFPTCQPQPRTHLVDLIHQPGRLLRANTPQAIRYQTI</sequence>
<organism evidence="5 6">
    <name type="scientific">Esox lucius</name>
    <name type="common">Northern pike</name>
    <dbReference type="NCBI Taxonomy" id="8010"/>
    <lineage>
        <taxon>Eukaryota</taxon>
        <taxon>Metazoa</taxon>
        <taxon>Chordata</taxon>
        <taxon>Craniata</taxon>
        <taxon>Vertebrata</taxon>
        <taxon>Euteleostomi</taxon>
        <taxon>Actinopterygii</taxon>
        <taxon>Neopterygii</taxon>
        <taxon>Teleostei</taxon>
        <taxon>Protacanthopterygii</taxon>
        <taxon>Esociformes</taxon>
        <taxon>Esocidae</taxon>
        <taxon>Esox</taxon>
    </lineage>
</organism>
<dbReference type="InterPro" id="IPR052441">
    <property type="entry name" value="Armadillo-Ser/Thr_Kinase"/>
</dbReference>
<dbReference type="GeneTree" id="ENSGT00940000157476"/>
<keyword evidence="1" id="KW-0677">Repeat</keyword>
<accession>A0AAY5KWT1</accession>
<keyword evidence="6" id="KW-1185">Reference proteome</keyword>
<dbReference type="Pfam" id="PF14381">
    <property type="entry name" value="EDR1_CTR1_ARMC3_pept"/>
    <property type="match status" value="1"/>
</dbReference>
<evidence type="ECO:0000256" key="2">
    <source>
        <dbReference type="PROSITE-ProRule" id="PRU00259"/>
    </source>
</evidence>
<dbReference type="RefSeq" id="XP_012995206.2">
    <property type="nucleotide sequence ID" value="XM_013139752.4"/>
</dbReference>
<dbReference type="InterPro" id="IPR000225">
    <property type="entry name" value="Armadillo"/>
</dbReference>
<gene>
    <name evidence="5" type="primary">ARMC3</name>
</gene>
<dbReference type="SMART" id="SM00185">
    <property type="entry name" value="ARM"/>
    <property type="match status" value="8"/>
</dbReference>
<proteinExistence type="predicted"/>
<evidence type="ECO:0000313" key="6">
    <source>
        <dbReference type="Proteomes" id="UP000265140"/>
    </source>
</evidence>
<evidence type="ECO:0000256" key="1">
    <source>
        <dbReference type="ARBA" id="ARBA00022737"/>
    </source>
</evidence>
<reference evidence="5 6" key="1">
    <citation type="submission" date="2020-02" db="EMBL/GenBank/DDBJ databases">
        <title>Esox lucius (northern pike) genome, fEsoLuc1, primary haplotype.</title>
        <authorList>
            <person name="Myers G."/>
            <person name="Karagic N."/>
            <person name="Meyer A."/>
            <person name="Pippel M."/>
            <person name="Reichard M."/>
            <person name="Winkler S."/>
            <person name="Tracey A."/>
            <person name="Sims Y."/>
            <person name="Howe K."/>
            <person name="Rhie A."/>
            <person name="Formenti G."/>
            <person name="Durbin R."/>
            <person name="Fedrigo O."/>
            <person name="Jarvis E.D."/>
        </authorList>
    </citation>
    <scope>NUCLEOTIDE SEQUENCE [LARGE SCALE GENOMIC DNA]</scope>
</reference>
<feature type="region of interest" description="Disordered" evidence="3">
    <location>
        <begin position="638"/>
        <end position="697"/>
    </location>
</feature>
<dbReference type="Pfam" id="PF00514">
    <property type="entry name" value="Arm"/>
    <property type="match status" value="2"/>
</dbReference>
<dbReference type="InterPro" id="IPR016024">
    <property type="entry name" value="ARM-type_fold"/>
</dbReference>
<dbReference type="Gene3D" id="1.25.10.10">
    <property type="entry name" value="Leucine-rich Repeat Variant"/>
    <property type="match status" value="4"/>
</dbReference>
<feature type="compositionally biased region" description="Basic and acidic residues" evidence="3">
    <location>
        <begin position="638"/>
        <end position="653"/>
    </location>
</feature>
<feature type="compositionally biased region" description="Polar residues" evidence="3">
    <location>
        <begin position="654"/>
        <end position="676"/>
    </location>
</feature>
<feature type="compositionally biased region" description="Basic and acidic residues" evidence="3">
    <location>
        <begin position="681"/>
        <end position="697"/>
    </location>
</feature>
<name>A0AAY5KWT1_ESOLU</name>
<feature type="domain" description="EDR1/CTR1/ARMC3-like peptidase-like" evidence="4">
    <location>
        <begin position="712"/>
        <end position="849"/>
    </location>
</feature>
<dbReference type="PANTHER" id="PTHR46618">
    <property type="entry name" value="ARMADILLO REPEAT-CONTAINING PROTEIN 3"/>
    <property type="match status" value="1"/>
</dbReference>
<dbReference type="InterPro" id="IPR011989">
    <property type="entry name" value="ARM-like"/>
</dbReference>
<reference evidence="5" key="2">
    <citation type="submission" date="2025-08" db="UniProtKB">
        <authorList>
            <consortium name="Ensembl"/>
        </authorList>
    </citation>
    <scope>IDENTIFICATION</scope>
</reference>
<feature type="repeat" description="ARM" evidence="2">
    <location>
        <begin position="387"/>
        <end position="415"/>
    </location>
</feature>
<dbReference type="Ensembl" id="ENSELUT00000110716.1">
    <property type="protein sequence ID" value="ENSELUP00000093166.1"/>
    <property type="gene ID" value="ENSELUG00000000394.3"/>
</dbReference>
<reference evidence="5" key="3">
    <citation type="submission" date="2025-09" db="UniProtKB">
        <authorList>
            <consortium name="Ensembl"/>
        </authorList>
    </citation>
    <scope>IDENTIFICATION</scope>
</reference>
<evidence type="ECO:0000313" key="5">
    <source>
        <dbReference type="Ensembl" id="ENSELUP00000093166.1"/>
    </source>
</evidence>
<dbReference type="Proteomes" id="UP000265140">
    <property type="component" value="Chromosome 21"/>
</dbReference>
<dbReference type="GeneID" id="105022029"/>